<reference evidence="17" key="1">
    <citation type="journal article" date="2013" name="Nat. Genet.">
        <title>The draft genomes of soft-shell turtle and green sea turtle yield insights into the development and evolution of the turtle-specific body plan.</title>
        <authorList>
            <person name="Wang Z."/>
            <person name="Pascual-Anaya J."/>
            <person name="Zadissa A."/>
            <person name="Li W."/>
            <person name="Niimura Y."/>
            <person name="Huang Z."/>
            <person name="Li C."/>
            <person name="White S."/>
            <person name="Xiong Z."/>
            <person name="Fang D."/>
            <person name="Wang B."/>
            <person name="Ming Y."/>
            <person name="Chen Y."/>
            <person name="Zheng Y."/>
            <person name="Kuraku S."/>
            <person name="Pignatelli M."/>
            <person name="Herrero J."/>
            <person name="Beal K."/>
            <person name="Nozawa M."/>
            <person name="Li Q."/>
            <person name="Wang J."/>
            <person name="Zhang H."/>
            <person name="Yu L."/>
            <person name="Shigenobu S."/>
            <person name="Wang J."/>
            <person name="Liu J."/>
            <person name="Flicek P."/>
            <person name="Searle S."/>
            <person name="Wang J."/>
            <person name="Kuratani S."/>
            <person name="Yin Y."/>
            <person name="Aken B."/>
            <person name="Zhang G."/>
            <person name="Irie N."/>
        </authorList>
    </citation>
    <scope>NUCLEOTIDE SEQUENCE [LARGE SCALE GENOMIC DNA]</scope>
</reference>
<dbReference type="GO" id="GO:0090314">
    <property type="term" value="P:positive regulation of protein targeting to membrane"/>
    <property type="evidence" value="ECO:0007669"/>
    <property type="project" value="UniProtKB-UniRule"/>
</dbReference>
<evidence type="ECO:0000256" key="9">
    <source>
        <dbReference type="ARBA" id="ARBA00023136"/>
    </source>
</evidence>
<dbReference type="GO" id="GO:0005840">
    <property type="term" value="C:ribosome"/>
    <property type="evidence" value="ECO:0007669"/>
    <property type="project" value="UniProtKB-KW"/>
</dbReference>
<evidence type="ECO:0000256" key="11">
    <source>
        <dbReference type="ARBA" id="ARBA00023274"/>
    </source>
</evidence>
<proteinExistence type="inferred from homology"/>
<feature type="domain" description="Large ribosomal subunit protein mL44 dsRNA binding" evidence="15">
    <location>
        <begin position="299"/>
        <end position="390"/>
    </location>
</feature>
<keyword evidence="11" id="KW-0687">Ribonucleoprotein</keyword>
<evidence type="ECO:0000256" key="5">
    <source>
        <dbReference type="ARBA" id="ARBA00022980"/>
    </source>
</evidence>
<evidence type="ECO:0000256" key="7">
    <source>
        <dbReference type="ARBA" id="ARBA00023054"/>
    </source>
</evidence>
<evidence type="ECO:0000256" key="3">
    <source>
        <dbReference type="ARBA" id="ARBA00022787"/>
    </source>
</evidence>
<comment type="subcellular location">
    <subcellularLocation>
        <location evidence="13">Mitochondrion outer membrane</location>
        <topology evidence="13">Single-pass type IV membrane protein</topology>
    </subcellularLocation>
    <subcellularLocation>
        <location evidence="13">Peroxisome</location>
    </subcellularLocation>
</comment>
<comment type="function">
    <text evidence="13">Plays a role in mitochondrial and peroxisomal fission. Promotes the recruitment and association of the fission mediator dynamin-related protein 1 (DNM1L) to the mitochondrial surface.</text>
</comment>
<dbReference type="FunFam" id="3.30.160.20:FF:000037">
    <property type="entry name" value="39S ribosomal protein L44, mitochondrial"/>
    <property type="match status" value="1"/>
</dbReference>
<evidence type="ECO:0000256" key="4">
    <source>
        <dbReference type="ARBA" id="ARBA00022946"/>
    </source>
</evidence>
<dbReference type="GO" id="GO:1990904">
    <property type="term" value="C:ribonucleoprotein complex"/>
    <property type="evidence" value="ECO:0007669"/>
    <property type="project" value="UniProtKB-KW"/>
</dbReference>
<dbReference type="GO" id="GO:0005741">
    <property type="term" value="C:mitochondrial outer membrane"/>
    <property type="evidence" value="ECO:0007669"/>
    <property type="project" value="UniProtKB-SubCell"/>
</dbReference>
<feature type="domain" description="Mff-like" evidence="14">
    <location>
        <begin position="151"/>
        <end position="283"/>
    </location>
</feature>
<dbReference type="Pfam" id="PF05644">
    <property type="entry name" value="Miff"/>
    <property type="match status" value="2"/>
</dbReference>
<dbReference type="InterPro" id="IPR044444">
    <property type="entry name" value="Ribosomal_mL44_DSRM_metazoa"/>
</dbReference>
<dbReference type="GO" id="GO:0006626">
    <property type="term" value="P:protein targeting to mitochondrion"/>
    <property type="evidence" value="ECO:0007669"/>
    <property type="project" value="TreeGrafter"/>
</dbReference>
<keyword evidence="8 13" id="KW-0496">Mitochondrion</keyword>
<dbReference type="Gene3D" id="3.30.160.20">
    <property type="match status" value="1"/>
</dbReference>
<dbReference type="Pfam" id="PF22892">
    <property type="entry name" value="DSRM_MRPL44"/>
    <property type="match status" value="1"/>
</dbReference>
<dbReference type="InterPro" id="IPR008518">
    <property type="entry name" value="Mff/Tango-11"/>
</dbReference>
<keyword evidence="4" id="KW-0809">Transit peptide</keyword>
<evidence type="ECO:0000256" key="10">
    <source>
        <dbReference type="ARBA" id="ARBA00023140"/>
    </source>
</evidence>
<dbReference type="CDD" id="cd19874">
    <property type="entry name" value="DSRM_MRPL44"/>
    <property type="match status" value="1"/>
</dbReference>
<accession>M7C734</accession>
<evidence type="ECO:0000256" key="6">
    <source>
        <dbReference type="ARBA" id="ARBA00022989"/>
    </source>
</evidence>
<dbReference type="eggNOG" id="KOG3769">
    <property type="taxonomic scope" value="Eukaryota"/>
</dbReference>
<evidence type="ECO:0000259" key="15">
    <source>
        <dbReference type="Pfam" id="PF22892"/>
    </source>
</evidence>
<dbReference type="GO" id="GO:0003725">
    <property type="term" value="F:double-stranded RNA binding"/>
    <property type="evidence" value="ECO:0007669"/>
    <property type="project" value="InterPro"/>
</dbReference>
<dbReference type="AlphaFoldDB" id="M7C734"/>
<evidence type="ECO:0000259" key="14">
    <source>
        <dbReference type="Pfam" id="PF05644"/>
    </source>
</evidence>
<protein>
    <recommendedName>
        <fullName evidence="13">Mitochondrial fission factor</fullName>
    </recommendedName>
</protein>
<sequence length="399" mass="44126">MNGAVFPSPAAEMAEINRIQYDIEYTEGISQRMRVPEKLKVAPPTAELEQGIQEGLPNASVTMQVPERIVVAGNSEDIPFSRPSDLDLIQSAPFKPLSLKTPPRVISLSERPLDFLDLERPPPQTPQSEEANAYAVTCPYLNCTRKNLGVQVRSVGRSKRERSMSENAVRQNGQLVRNDSIVTSSLQQARVCPPHMLPEDGSNIYSARGILSLIQSSTRRAYQQVLDVLDENRRPVLRGGSAAATSSNPHHENTRYGLSNLDATLEGTPDDMSVVDAASLRRQDFLIPQLIGKDLFEIWDVINPMGLLVEELAKMNISAPEPRLTRQSGASTVLPLYFVGLYCDKKLIAEGPGETVLAAEEEAARVALRKLYGYTENRQPWDYSKPTEGWRAEKAISSS</sequence>
<comment type="similarity">
    <text evidence="1 13">Belongs to the Tango11 family.</text>
</comment>
<dbReference type="GO" id="GO:0000266">
    <property type="term" value="P:mitochondrial fission"/>
    <property type="evidence" value="ECO:0007669"/>
    <property type="project" value="UniProtKB-UniRule"/>
</dbReference>
<name>M7C734_CHEMY</name>
<dbReference type="GO" id="GO:0090141">
    <property type="term" value="P:positive regulation of mitochondrial fission"/>
    <property type="evidence" value="ECO:0007669"/>
    <property type="project" value="UniProtKB-UniRule"/>
</dbReference>
<evidence type="ECO:0000313" key="17">
    <source>
        <dbReference type="Proteomes" id="UP000031443"/>
    </source>
</evidence>
<evidence type="ECO:0000313" key="16">
    <source>
        <dbReference type="EMBL" id="EMP40318.1"/>
    </source>
</evidence>
<keyword evidence="7" id="KW-0175">Coiled coil</keyword>
<keyword evidence="2" id="KW-0812">Transmembrane</keyword>
<keyword evidence="17" id="KW-1185">Reference proteome</keyword>
<evidence type="ECO:0000256" key="13">
    <source>
        <dbReference type="RuleBase" id="RU368040"/>
    </source>
</evidence>
<dbReference type="Proteomes" id="UP000031443">
    <property type="component" value="Unassembled WGS sequence"/>
</dbReference>
<dbReference type="PANTHER" id="PTHR16501">
    <property type="entry name" value="TRANSPORT AND GOLGI ORGANIZATION PROTEIN 11"/>
    <property type="match status" value="1"/>
</dbReference>
<keyword evidence="9" id="KW-0472">Membrane</keyword>
<organism evidence="16 17">
    <name type="scientific">Chelonia mydas</name>
    <name type="common">Green sea-turtle</name>
    <name type="synonym">Chelonia agassizi</name>
    <dbReference type="NCBI Taxonomy" id="8469"/>
    <lineage>
        <taxon>Eukaryota</taxon>
        <taxon>Metazoa</taxon>
        <taxon>Chordata</taxon>
        <taxon>Craniata</taxon>
        <taxon>Vertebrata</taxon>
        <taxon>Euteleostomi</taxon>
        <taxon>Archelosauria</taxon>
        <taxon>Testudinata</taxon>
        <taxon>Testudines</taxon>
        <taxon>Cryptodira</taxon>
        <taxon>Durocryptodira</taxon>
        <taxon>Americhelydia</taxon>
        <taxon>Chelonioidea</taxon>
        <taxon>Cheloniidae</taxon>
        <taxon>Chelonia</taxon>
    </lineage>
</organism>
<evidence type="ECO:0000256" key="1">
    <source>
        <dbReference type="ARBA" id="ARBA00009806"/>
    </source>
</evidence>
<evidence type="ECO:0000256" key="8">
    <source>
        <dbReference type="ARBA" id="ARBA00023128"/>
    </source>
</evidence>
<feature type="domain" description="Mff-like" evidence="14">
    <location>
        <begin position="13"/>
        <end position="133"/>
    </location>
</feature>
<dbReference type="InterPro" id="IPR039433">
    <property type="entry name" value="Mff-like_dom"/>
</dbReference>
<keyword evidence="10 13" id="KW-0576">Peroxisome</keyword>
<keyword evidence="3 13" id="KW-1000">Mitochondrion outer membrane</keyword>
<dbReference type="PANTHER" id="PTHR16501:SF17">
    <property type="entry name" value="MITOCHONDRIAL FISSION FACTOR"/>
    <property type="match status" value="1"/>
</dbReference>
<gene>
    <name evidence="16" type="ORF">UY3_02481</name>
</gene>
<evidence type="ECO:0000256" key="12">
    <source>
        <dbReference type="ARBA" id="ARBA00024034"/>
    </source>
</evidence>
<dbReference type="STRING" id="8469.M7C734"/>
<keyword evidence="5" id="KW-0689">Ribosomal protein</keyword>
<keyword evidence="6" id="KW-1133">Transmembrane helix</keyword>
<dbReference type="EMBL" id="KB514175">
    <property type="protein sequence ID" value="EMP40318.1"/>
    <property type="molecule type" value="Genomic_DNA"/>
</dbReference>
<dbReference type="SUPFAM" id="SSF54768">
    <property type="entry name" value="dsRNA-binding domain-like"/>
    <property type="match status" value="1"/>
</dbReference>
<comment type="similarity">
    <text evidence="12">Belongs to the ribonuclease III family. Mitochondrion-specific ribosomal protein mL44 subfamily.</text>
</comment>
<evidence type="ECO:0000256" key="2">
    <source>
        <dbReference type="ARBA" id="ARBA00022692"/>
    </source>
</evidence>
<dbReference type="GO" id="GO:0005777">
    <property type="term" value="C:peroxisome"/>
    <property type="evidence" value="ECO:0007669"/>
    <property type="project" value="UniProtKB-SubCell"/>
</dbReference>